<evidence type="ECO:0000313" key="7">
    <source>
        <dbReference type="Proteomes" id="UP001153737"/>
    </source>
</evidence>
<name>A0A9P0GPR9_PHACE</name>
<dbReference type="Pfam" id="PF21581">
    <property type="entry name" value="SCD"/>
    <property type="match status" value="1"/>
</dbReference>
<gene>
    <name evidence="6" type="ORF">PHAECO_LOCUS3949</name>
</gene>
<feature type="compositionally biased region" description="Low complexity" evidence="2">
    <location>
        <begin position="41"/>
        <end position="53"/>
    </location>
</feature>
<dbReference type="GO" id="GO:0005634">
    <property type="term" value="C:nucleus"/>
    <property type="evidence" value="ECO:0007669"/>
    <property type="project" value="TreeGrafter"/>
</dbReference>
<feature type="domain" description="SCD" evidence="4">
    <location>
        <begin position="349"/>
        <end position="418"/>
    </location>
</feature>
<dbReference type="InterPro" id="IPR016024">
    <property type="entry name" value="ARM-type_fold"/>
</dbReference>
<dbReference type="GO" id="GO:0000785">
    <property type="term" value="C:chromatin"/>
    <property type="evidence" value="ECO:0007669"/>
    <property type="project" value="TreeGrafter"/>
</dbReference>
<feature type="compositionally biased region" description="Polar residues" evidence="2">
    <location>
        <begin position="13"/>
        <end position="40"/>
    </location>
</feature>
<feature type="compositionally biased region" description="Polar residues" evidence="2">
    <location>
        <begin position="82"/>
        <end position="98"/>
    </location>
</feature>
<dbReference type="Proteomes" id="UP001153737">
    <property type="component" value="Chromosome 13"/>
</dbReference>
<evidence type="ECO:0000259" key="5">
    <source>
        <dbReference type="Pfam" id="PF24571"/>
    </source>
</evidence>
<reference evidence="6" key="2">
    <citation type="submission" date="2022-10" db="EMBL/GenBank/DDBJ databases">
        <authorList>
            <consortium name="ENA_rothamsted_submissions"/>
            <consortium name="culmorum"/>
            <person name="King R."/>
        </authorList>
    </citation>
    <scope>NUCLEOTIDE SEQUENCE</scope>
</reference>
<protein>
    <submittedName>
        <fullName evidence="6">Uncharacterized protein</fullName>
    </submittedName>
</protein>
<dbReference type="AlphaFoldDB" id="A0A9P0GPR9"/>
<dbReference type="InterPro" id="IPR020839">
    <property type="entry name" value="SCD"/>
</dbReference>
<feature type="compositionally biased region" description="Basic residues" evidence="2">
    <location>
        <begin position="1"/>
        <end position="11"/>
    </location>
</feature>
<evidence type="ECO:0000256" key="2">
    <source>
        <dbReference type="SAM" id="MobiDB-lite"/>
    </source>
</evidence>
<dbReference type="PANTHER" id="PTHR11199">
    <property type="entry name" value="STROMAL ANTIGEN"/>
    <property type="match status" value="1"/>
</dbReference>
<dbReference type="InterPro" id="IPR013721">
    <property type="entry name" value="STAG"/>
</dbReference>
<feature type="compositionally biased region" description="Low complexity" evidence="2">
    <location>
        <begin position="68"/>
        <end position="79"/>
    </location>
</feature>
<comment type="similarity">
    <text evidence="1">Belongs to the SCC3 family.</text>
</comment>
<evidence type="ECO:0000259" key="4">
    <source>
        <dbReference type="Pfam" id="PF21581"/>
    </source>
</evidence>
<feature type="compositionally biased region" description="Basic and acidic residues" evidence="2">
    <location>
        <begin position="1046"/>
        <end position="1074"/>
    </location>
</feature>
<evidence type="ECO:0000313" key="6">
    <source>
        <dbReference type="EMBL" id="CAH1119705.1"/>
    </source>
</evidence>
<dbReference type="GO" id="GO:0008278">
    <property type="term" value="C:cohesin complex"/>
    <property type="evidence" value="ECO:0007669"/>
    <property type="project" value="TreeGrafter"/>
</dbReference>
<reference evidence="6" key="1">
    <citation type="submission" date="2022-01" db="EMBL/GenBank/DDBJ databases">
        <authorList>
            <person name="King R."/>
        </authorList>
    </citation>
    <scope>NUCLEOTIDE SEQUENCE</scope>
</reference>
<dbReference type="InterPro" id="IPR039662">
    <property type="entry name" value="Cohesin_Scc3/SA"/>
</dbReference>
<feature type="region of interest" description="Disordered" evidence="2">
    <location>
        <begin position="1035"/>
        <end position="1136"/>
    </location>
</feature>
<organism evidence="6 7">
    <name type="scientific">Phaedon cochleariae</name>
    <name type="common">Mustard beetle</name>
    <dbReference type="NCBI Taxonomy" id="80249"/>
    <lineage>
        <taxon>Eukaryota</taxon>
        <taxon>Metazoa</taxon>
        <taxon>Ecdysozoa</taxon>
        <taxon>Arthropoda</taxon>
        <taxon>Hexapoda</taxon>
        <taxon>Insecta</taxon>
        <taxon>Pterygota</taxon>
        <taxon>Neoptera</taxon>
        <taxon>Endopterygota</taxon>
        <taxon>Coleoptera</taxon>
        <taxon>Polyphaga</taxon>
        <taxon>Cucujiformia</taxon>
        <taxon>Chrysomeloidea</taxon>
        <taxon>Chrysomelidae</taxon>
        <taxon>Chrysomelinae</taxon>
        <taxon>Chrysomelini</taxon>
        <taxon>Phaedon</taxon>
    </lineage>
</organism>
<feature type="compositionally biased region" description="Low complexity" evidence="2">
    <location>
        <begin position="1079"/>
        <end position="1089"/>
    </location>
</feature>
<proteinExistence type="inferred from homology"/>
<dbReference type="EMBL" id="OU896719">
    <property type="protein sequence ID" value="CAH1119705.1"/>
    <property type="molecule type" value="Genomic_DNA"/>
</dbReference>
<dbReference type="PANTHER" id="PTHR11199:SF0">
    <property type="entry name" value="LD34181P-RELATED"/>
    <property type="match status" value="1"/>
</dbReference>
<feature type="region of interest" description="Disordered" evidence="2">
    <location>
        <begin position="1"/>
        <end position="99"/>
    </location>
</feature>
<dbReference type="GO" id="GO:0003682">
    <property type="term" value="F:chromatin binding"/>
    <property type="evidence" value="ECO:0007669"/>
    <property type="project" value="TreeGrafter"/>
</dbReference>
<dbReference type="InterPro" id="IPR056396">
    <property type="entry name" value="HEAT_SCC3-SA"/>
</dbReference>
<feature type="compositionally biased region" description="Basic and acidic residues" evidence="2">
    <location>
        <begin position="1116"/>
        <end position="1129"/>
    </location>
</feature>
<feature type="domain" description="Cohesin subunit SCC3/SA HEAT-repeats" evidence="5">
    <location>
        <begin position="510"/>
        <end position="742"/>
    </location>
</feature>
<dbReference type="GO" id="GO:0007062">
    <property type="term" value="P:sister chromatid cohesion"/>
    <property type="evidence" value="ECO:0007669"/>
    <property type="project" value="UniProtKB-ARBA"/>
</dbReference>
<evidence type="ECO:0000259" key="3">
    <source>
        <dbReference type="Pfam" id="PF08514"/>
    </source>
</evidence>
<dbReference type="Pfam" id="PF08514">
    <property type="entry name" value="STAG"/>
    <property type="match status" value="1"/>
</dbReference>
<evidence type="ECO:0000256" key="1">
    <source>
        <dbReference type="ARBA" id="ARBA00005486"/>
    </source>
</evidence>
<dbReference type="SUPFAM" id="SSF48371">
    <property type="entry name" value="ARM repeat"/>
    <property type="match status" value="1"/>
</dbReference>
<accession>A0A9P0GPR9</accession>
<feature type="domain" description="STAG" evidence="3">
    <location>
        <begin position="224"/>
        <end position="312"/>
    </location>
</feature>
<keyword evidence="7" id="KW-1185">Reference proteome</keyword>
<dbReference type="Pfam" id="PF24571">
    <property type="entry name" value="HEAT_SCC3-SA"/>
    <property type="match status" value="1"/>
</dbReference>
<dbReference type="OrthoDB" id="498590at2759"/>
<sequence>MMASPHKKLRLSPKTSTLSPRLTQDSRITSTPKRSTENVVSPSFSTISSSSGRSMRKRLSDVFEAQESNSNKSSPSSKSGENDQTSVSSRSFTTPSRGSETEALIDDYDAYFDETLRIKYTGTIWELYKPLNKHTLYAKILDDPCNTQDIVTELFMLYNQKPQKAVLSIIQFCVDVAGFQNYDVSAFSFKDNDAKVIIDSLEEFDKPEIFESTGRYLLMEPKTDLAKTLKMAIYNFINKLILTAHDKCILYEETFSKNVCSFLKCMSFSNLKAVRHTGVVIGMKILTALVITCDKINRELKNLVRDPNISADSTVSQKREQLNAFNNLLEYFYFIFIKNYHIQDSSMIDMRIECLKELQIWMKLNPKMFITNLQAVDYQMKMIIDRSKDVRFAALVACEGLLKSSGVVKFLEPIKQKFCDTISKRFYDIDYKVAVKAIDIFTIMLRWDEHFISADTVKVMTHLVFDNIFPIGAAACRFLVTLFQEYTPEATLEALAKIYMKQKNCIVQLLVEGFLHTCPEIQNWTLYCKVLLTGPDDRLQLKEAISDIFSEAVSQTLTGKSSKMRVLSRTVVDIESTEYQKIANCFPSLNKLLQMYGDHPKVLISLLKIFPLVNTNIITGNYCEEYSKLSITNQILFDHHTDEDLLNKIAEALFHFRNVADFAERACRITETLGTKHTAELNTFAKRASSKTCLAANKVAILYAHMDLNAKFTWEILSESCSDANEQTAVHLMTCCAWFLIWNLRSMSEISQKRQQKELPGLFILHNRTCNEFTDMCFKTLEYLKGQPFHFKVYECLCDFFITYSNELGPSIKFNKQFEDVRLRVDDKSKQNTIIDFLDKHILVNKEMSLGERRKQVVRFVDLVHVDILPITVLSNVFKLYHVNFKEYGPIIESSLKCMADDPDENTILFMIIHTLASCFEDILKKHHAVDINTEEAKHLQLLVKQFLKFEYFRSPKRHLKKLLYFSIKYAFKIYNNYAFLYYAKYFIDLLFDVTDQKEVFDFFKKNIPRGAEKNDAVLYFANYMKSVTNAAMAKSKTKDSTPVSTKDKENRELRKSKGDSGKRGWPKKPETPSKKKAAATSTPKNSKSFSIHTTGSGKGKKKATSESNIEMYEETSIHDSESGDEIDRSLSQMRL</sequence>